<keyword evidence="4 12" id="KW-0863">Zinc-finger</keyword>
<dbReference type="InterPro" id="IPR028651">
    <property type="entry name" value="ING_fam"/>
</dbReference>
<protein>
    <recommendedName>
        <fullName evidence="13">Chromatin modification-related protein</fullName>
    </recommendedName>
</protein>
<dbReference type="InterPro" id="IPR011011">
    <property type="entry name" value="Znf_FYVE_PHD"/>
</dbReference>
<dbReference type="InterPro" id="IPR001965">
    <property type="entry name" value="Znf_PHD"/>
</dbReference>
<evidence type="ECO:0000313" key="17">
    <source>
        <dbReference type="EMBL" id="RXW23808.1"/>
    </source>
</evidence>
<feature type="region of interest" description="Disordered" evidence="15">
    <location>
        <begin position="55"/>
        <end position="75"/>
    </location>
</feature>
<dbReference type="InterPro" id="IPR013083">
    <property type="entry name" value="Znf_RING/FYVE/PHD"/>
</dbReference>
<evidence type="ECO:0000256" key="12">
    <source>
        <dbReference type="PROSITE-ProRule" id="PRU00146"/>
    </source>
</evidence>
<feature type="domain" description="PHD-type" evidence="16">
    <location>
        <begin position="270"/>
        <end position="320"/>
    </location>
</feature>
<evidence type="ECO:0000256" key="7">
    <source>
        <dbReference type="ARBA" id="ARBA00023015"/>
    </source>
</evidence>
<feature type="binding site" evidence="11">
    <location>
        <position position="292"/>
    </location>
    <ligand>
        <name>Zn(2+)</name>
        <dbReference type="ChEBI" id="CHEBI:29105"/>
        <label>2</label>
    </ligand>
</feature>
<dbReference type="EMBL" id="SDEE01000032">
    <property type="protein sequence ID" value="RXW23808.1"/>
    <property type="molecule type" value="Genomic_DNA"/>
</dbReference>
<dbReference type="Proteomes" id="UP000290288">
    <property type="component" value="Unassembled WGS sequence"/>
</dbReference>
<dbReference type="GO" id="GO:0005634">
    <property type="term" value="C:nucleus"/>
    <property type="evidence" value="ECO:0007669"/>
    <property type="project" value="UniProtKB-SubCell"/>
</dbReference>
<evidence type="ECO:0000256" key="4">
    <source>
        <dbReference type="ARBA" id="ARBA00022771"/>
    </source>
</evidence>
<reference evidence="17 18" key="1">
    <citation type="submission" date="2019-01" db="EMBL/GenBank/DDBJ databases">
        <title>Draft genome sequence of Psathyrella aberdarensis IHI B618.</title>
        <authorList>
            <person name="Buettner E."/>
            <person name="Kellner H."/>
        </authorList>
    </citation>
    <scope>NUCLEOTIDE SEQUENCE [LARGE SCALE GENOMIC DNA]</scope>
    <source>
        <strain evidence="17 18">IHI B618</strain>
    </source>
</reference>
<evidence type="ECO:0000256" key="6">
    <source>
        <dbReference type="ARBA" id="ARBA00022853"/>
    </source>
</evidence>
<evidence type="ECO:0000256" key="11">
    <source>
        <dbReference type="PIRSR" id="PIRSR628651-51"/>
    </source>
</evidence>
<comment type="caution">
    <text evidence="17">The sequence shown here is derived from an EMBL/GenBank/DDBJ whole genome shotgun (WGS) entry which is preliminary data.</text>
</comment>
<dbReference type="Gene3D" id="3.30.40.10">
    <property type="entry name" value="Zinc/RING finger domain, C3HC4 (zinc finger)"/>
    <property type="match status" value="1"/>
</dbReference>
<name>A0A4V1Q4Z5_9AGAR</name>
<dbReference type="GO" id="GO:0006325">
    <property type="term" value="P:chromatin organization"/>
    <property type="evidence" value="ECO:0007669"/>
    <property type="project" value="UniProtKB-KW"/>
</dbReference>
<sequence>MAANAAGLEEAAYIASEFIYSIDNLPVLSSRILTFRPELQQDIDKDCARYMRHSLKASGSGGSSSSSSVPQSPSSKLISIPAKISSAYSEIQELADEKEELARRLVTLIERAQVRLDIELAKVRALSGDTTDYSNLIPKPLTGLSASMDTFKNPALSMTESLKNALAGTPIGEQRQTTPIQPLSPVSTAVAGSNSHKRRKVTAAPSIKVPATAWAQKRSASPTVQPATSQTSHQRSRLSRQIHPVTPERDEDEDAEGDEDVENDDGDDNKIYCYCQQQSFGDMIACDNEEDCPYEWFHLSCAGIKGAPPERWYCNVCKDKMADKQAASATSSSRKGRKK</sequence>
<evidence type="ECO:0000256" key="2">
    <source>
        <dbReference type="ARBA" id="ARBA00010210"/>
    </source>
</evidence>
<feature type="binding site" evidence="11">
    <location>
        <position position="301"/>
    </location>
    <ligand>
        <name>Zn(2+)</name>
        <dbReference type="ChEBI" id="CHEBI:29105"/>
        <label>1</label>
    </ligand>
</feature>
<comment type="subcellular location">
    <subcellularLocation>
        <location evidence="1 13">Nucleus</location>
    </subcellularLocation>
</comment>
<proteinExistence type="inferred from homology"/>
<feature type="binding site" evidence="11">
    <location>
        <position position="275"/>
    </location>
    <ligand>
        <name>Zn(2+)</name>
        <dbReference type="ChEBI" id="CHEBI:29105"/>
        <label>1</label>
    </ligand>
</feature>
<evidence type="ECO:0000256" key="5">
    <source>
        <dbReference type="ARBA" id="ARBA00022833"/>
    </source>
</evidence>
<evidence type="ECO:0000256" key="14">
    <source>
        <dbReference type="SAM" id="Coils"/>
    </source>
</evidence>
<keyword evidence="18" id="KW-1185">Reference proteome</keyword>
<evidence type="ECO:0000313" key="18">
    <source>
        <dbReference type="Proteomes" id="UP000290288"/>
    </source>
</evidence>
<feature type="compositionally biased region" description="Acidic residues" evidence="15">
    <location>
        <begin position="249"/>
        <end position="267"/>
    </location>
</feature>
<organism evidence="17 18">
    <name type="scientific">Candolleomyces aberdarensis</name>
    <dbReference type="NCBI Taxonomy" id="2316362"/>
    <lineage>
        <taxon>Eukaryota</taxon>
        <taxon>Fungi</taxon>
        <taxon>Dikarya</taxon>
        <taxon>Basidiomycota</taxon>
        <taxon>Agaricomycotina</taxon>
        <taxon>Agaricomycetes</taxon>
        <taxon>Agaricomycetidae</taxon>
        <taxon>Agaricales</taxon>
        <taxon>Agaricineae</taxon>
        <taxon>Psathyrellaceae</taxon>
        <taxon>Candolleomyces</taxon>
    </lineage>
</organism>
<evidence type="ECO:0000256" key="9">
    <source>
        <dbReference type="ARBA" id="ARBA00023242"/>
    </source>
</evidence>
<feature type="binding site" evidence="11">
    <location>
        <position position="317"/>
    </location>
    <ligand>
        <name>Zn(2+)</name>
        <dbReference type="ChEBI" id="CHEBI:29105"/>
        <label>2</label>
    </ligand>
</feature>
<feature type="site" description="Histone H3K4me3 binding" evidence="10">
    <location>
        <position position="272"/>
    </location>
</feature>
<feature type="coiled-coil region" evidence="14">
    <location>
        <begin position="84"/>
        <end position="111"/>
    </location>
</feature>
<dbReference type="OrthoDB" id="5411773at2759"/>
<accession>A0A4V1Q4Z5</accession>
<evidence type="ECO:0000256" key="10">
    <source>
        <dbReference type="PIRSR" id="PIRSR628651-50"/>
    </source>
</evidence>
<dbReference type="SMART" id="SM00249">
    <property type="entry name" value="PHD"/>
    <property type="match status" value="1"/>
</dbReference>
<feature type="binding site" evidence="11">
    <location>
        <position position="273"/>
    </location>
    <ligand>
        <name>Zn(2+)</name>
        <dbReference type="ChEBI" id="CHEBI:29105"/>
        <label>1</label>
    </ligand>
</feature>
<dbReference type="PROSITE" id="PS50016">
    <property type="entry name" value="ZF_PHD_2"/>
    <property type="match status" value="1"/>
</dbReference>
<feature type="binding site" evidence="11">
    <location>
        <position position="298"/>
    </location>
    <ligand>
        <name>Zn(2+)</name>
        <dbReference type="ChEBI" id="CHEBI:29105"/>
        <label>1</label>
    </ligand>
</feature>
<dbReference type="Pfam" id="PF12998">
    <property type="entry name" value="ING"/>
    <property type="match status" value="1"/>
</dbReference>
<comment type="subunit">
    <text evidence="13">Component of an histone acetyltransferase complex. Interacts with H3K4me3 and to a lesser extent with H3K4me2.</text>
</comment>
<dbReference type="InterPro" id="IPR024610">
    <property type="entry name" value="ING_N_histone-binding"/>
</dbReference>
<dbReference type="GO" id="GO:0008270">
    <property type="term" value="F:zinc ion binding"/>
    <property type="evidence" value="ECO:0007669"/>
    <property type="project" value="UniProtKB-KW"/>
</dbReference>
<dbReference type="PANTHER" id="PTHR10333">
    <property type="entry name" value="INHIBITOR OF GROWTH PROTEIN"/>
    <property type="match status" value="1"/>
</dbReference>
<dbReference type="CDD" id="cd15505">
    <property type="entry name" value="PHD_ING"/>
    <property type="match status" value="1"/>
</dbReference>
<dbReference type="Gene3D" id="6.10.140.1740">
    <property type="match status" value="1"/>
</dbReference>
<gene>
    <name evidence="17" type="ORF">EST38_g2052</name>
</gene>
<feature type="site" description="Histone H3K4me3 binding" evidence="10">
    <location>
        <position position="287"/>
    </location>
</feature>
<feature type="binding site" evidence="11">
    <location>
        <position position="286"/>
    </location>
    <ligand>
        <name>Zn(2+)</name>
        <dbReference type="ChEBI" id="CHEBI:29105"/>
        <label>2</label>
    </ligand>
</feature>
<evidence type="ECO:0000256" key="13">
    <source>
        <dbReference type="RuleBase" id="RU361213"/>
    </source>
</evidence>
<dbReference type="AlphaFoldDB" id="A0A4V1Q4Z5"/>
<keyword evidence="8" id="KW-0804">Transcription</keyword>
<dbReference type="GO" id="GO:0000785">
    <property type="term" value="C:chromatin"/>
    <property type="evidence" value="ECO:0007669"/>
    <property type="project" value="UniProtKB-ARBA"/>
</dbReference>
<dbReference type="SUPFAM" id="SSF57903">
    <property type="entry name" value="FYVE/PHD zinc finger"/>
    <property type="match status" value="1"/>
</dbReference>
<dbReference type="InterPro" id="IPR019787">
    <property type="entry name" value="Znf_PHD-finger"/>
</dbReference>
<feature type="region of interest" description="Disordered" evidence="15">
    <location>
        <begin position="173"/>
        <end position="268"/>
    </location>
</feature>
<evidence type="ECO:0000256" key="15">
    <source>
        <dbReference type="SAM" id="MobiDB-lite"/>
    </source>
</evidence>
<feature type="site" description="Histone H3K4me3 binding" evidence="10">
    <location>
        <position position="296"/>
    </location>
</feature>
<keyword evidence="9 13" id="KW-0539">Nucleus</keyword>
<feature type="binding site" evidence="11">
    <location>
        <position position="314"/>
    </location>
    <ligand>
        <name>Zn(2+)</name>
        <dbReference type="ChEBI" id="CHEBI:29105"/>
        <label>2</label>
    </ligand>
</feature>
<keyword evidence="6 13" id="KW-0156">Chromatin regulator</keyword>
<feature type="site" description="Histone H3K4me3 binding" evidence="10">
    <location>
        <position position="283"/>
    </location>
</feature>
<feature type="compositionally biased region" description="Polar residues" evidence="15">
    <location>
        <begin position="218"/>
        <end position="233"/>
    </location>
</feature>
<keyword evidence="3 11" id="KW-0479">Metal-binding</keyword>
<feature type="compositionally biased region" description="Low complexity" evidence="15">
    <location>
        <begin position="63"/>
        <end position="75"/>
    </location>
</feature>
<comment type="domain">
    <text evidence="13">The PHD-type zinc finger mediates the binding to H3K4me3.</text>
</comment>
<evidence type="ECO:0000256" key="1">
    <source>
        <dbReference type="ARBA" id="ARBA00004123"/>
    </source>
</evidence>
<comment type="function">
    <text evidence="13">Component of an histone acetyltransferase complex.</text>
</comment>
<keyword evidence="5 11" id="KW-0862">Zinc</keyword>
<evidence type="ECO:0000259" key="16">
    <source>
        <dbReference type="PROSITE" id="PS50016"/>
    </source>
</evidence>
<dbReference type="STRING" id="2316362.A0A4V1Q4Z5"/>
<keyword evidence="14" id="KW-0175">Coiled coil</keyword>
<feature type="compositionally biased region" description="Polar residues" evidence="15">
    <location>
        <begin position="174"/>
        <end position="194"/>
    </location>
</feature>
<dbReference type="SMART" id="SM01408">
    <property type="entry name" value="ING"/>
    <property type="match status" value="1"/>
</dbReference>
<dbReference type="PANTHER" id="PTHR10333:SF103">
    <property type="entry name" value="INHIBITOR OF GROWTH PROTEIN 3"/>
    <property type="match status" value="1"/>
</dbReference>
<comment type="similarity">
    <text evidence="2 13">Belongs to the ING family.</text>
</comment>
<keyword evidence="7" id="KW-0805">Transcription regulation</keyword>
<evidence type="ECO:0000256" key="8">
    <source>
        <dbReference type="ARBA" id="ARBA00023163"/>
    </source>
</evidence>
<evidence type="ECO:0000256" key="3">
    <source>
        <dbReference type="ARBA" id="ARBA00022723"/>
    </source>
</evidence>